<dbReference type="EMBL" id="RJTW01000007">
    <property type="protein sequence ID" value="ROH90099.1"/>
    <property type="molecule type" value="Genomic_DNA"/>
</dbReference>
<evidence type="ECO:0000313" key="1">
    <source>
        <dbReference type="EMBL" id="ROH90099.1"/>
    </source>
</evidence>
<accession>A0ABX9X2S0</accession>
<gene>
    <name evidence="1" type="ORF">EGI15_15605</name>
</gene>
<keyword evidence="2" id="KW-1185">Reference proteome</keyword>
<reference evidence="1 2" key="1">
    <citation type="submission" date="2018-11" db="EMBL/GenBank/DDBJ databases">
        <title>Proposal to divide the Flavobacteriaceae and reorganize its genera based on Amino Acid Identity values calculated from whole genome sequences.</title>
        <authorList>
            <person name="Nicholson A.C."/>
            <person name="Gulvik C.A."/>
            <person name="Whitney A.M."/>
            <person name="Humrighouse B.W."/>
            <person name="Bell M."/>
            <person name="Holmes B."/>
            <person name="Steigerwalt A."/>
            <person name="Villarma A."/>
            <person name="Sheth M."/>
            <person name="Batra D."/>
            <person name="Pryor J."/>
            <person name="Bernardet J.-F."/>
            <person name="Hugo C."/>
            <person name="Kampfer P."/>
            <person name="Newman J."/>
            <person name="Mcquiston J.R."/>
        </authorList>
    </citation>
    <scope>NUCLEOTIDE SEQUENCE [LARGE SCALE GENOMIC DNA]</scope>
    <source>
        <strain evidence="1 2">G0235</strain>
    </source>
</reference>
<dbReference type="Proteomes" id="UP000281899">
    <property type="component" value="Unassembled WGS sequence"/>
</dbReference>
<comment type="caution">
    <text evidence="1">The sequence shown here is derived from an EMBL/GenBank/DDBJ whole genome shotgun (WGS) entry which is preliminary data.</text>
</comment>
<protein>
    <submittedName>
        <fullName evidence="1">Uncharacterized protein</fullName>
    </submittedName>
</protein>
<sequence length="65" mass="7601">MSIIIKLLFLLSTEFSGHTLYFSEKDNNQNLHDNGYRGEISYSLKKHNTLPGVQNIRKKNQIYND</sequence>
<organism evidence="1 2">
    <name type="scientific">Chryseobacterium cucumeris</name>
    <dbReference type="NCBI Taxonomy" id="1813611"/>
    <lineage>
        <taxon>Bacteria</taxon>
        <taxon>Pseudomonadati</taxon>
        <taxon>Bacteroidota</taxon>
        <taxon>Flavobacteriia</taxon>
        <taxon>Flavobacteriales</taxon>
        <taxon>Weeksellaceae</taxon>
        <taxon>Chryseobacterium group</taxon>
        <taxon>Chryseobacterium</taxon>
    </lineage>
</organism>
<name>A0ABX9X2S0_9FLAO</name>
<proteinExistence type="predicted"/>
<evidence type="ECO:0000313" key="2">
    <source>
        <dbReference type="Proteomes" id="UP000281899"/>
    </source>
</evidence>